<proteinExistence type="predicted"/>
<accession>W8VFU3</accession>
<dbReference type="EMBL" id="CP006918">
    <property type="protein sequence ID" value="AHM78726.1"/>
    <property type="molecule type" value="Genomic_DNA"/>
</dbReference>
<sequence length="31" mass="3599">MQIIIRRIIHYGNLFFVNVNIQGIINPACDI</sequence>
<gene>
    <name evidence="1" type="ORF">KPNJ2_01946</name>
</gene>
<protein>
    <submittedName>
        <fullName evidence="1">Uncharacterized protein</fullName>
    </submittedName>
</protein>
<evidence type="ECO:0000313" key="1">
    <source>
        <dbReference type="EMBL" id="AHM78726.1"/>
    </source>
</evidence>
<evidence type="ECO:0000313" key="2">
    <source>
        <dbReference type="Proteomes" id="UP000019586"/>
    </source>
</evidence>
<name>W8VFU3_KLEPN</name>
<dbReference type="Proteomes" id="UP000019586">
    <property type="component" value="Chromosome"/>
</dbReference>
<organism evidence="1 2">
    <name type="scientific">Klebsiella pneumoniae 30684/NJST258_2</name>
    <dbReference type="NCBI Taxonomy" id="1420013"/>
    <lineage>
        <taxon>Bacteria</taxon>
        <taxon>Pseudomonadati</taxon>
        <taxon>Pseudomonadota</taxon>
        <taxon>Gammaproteobacteria</taxon>
        <taxon>Enterobacterales</taxon>
        <taxon>Enterobacteriaceae</taxon>
        <taxon>Klebsiella/Raoultella group</taxon>
        <taxon>Klebsiella</taxon>
        <taxon>Klebsiella pneumoniae complex</taxon>
    </lineage>
</organism>
<dbReference type="AlphaFoldDB" id="W8VFU3"/>
<reference evidence="1 2" key="1">
    <citation type="journal article" date="2014" name="Proc. Natl. Acad. Sci. U.S.A.">
        <title>Molecular dissection of the evolution of carbapenem-resistant multilocus sequence type 258 Klebsiella pneumoniae.</title>
        <authorList>
            <person name="Deleo F.R."/>
            <person name="Chen L."/>
            <person name="Porcella S.F."/>
            <person name="Martens C.A."/>
            <person name="Kobayashi S.D."/>
            <person name="Porter A.R."/>
            <person name="Chavda K.D."/>
            <person name="Jacobs M.R."/>
            <person name="Mathema B."/>
            <person name="Olsen R.J."/>
            <person name="Bonomo R.A."/>
            <person name="Musser J.M."/>
            <person name="Kreiswirth B.N."/>
        </authorList>
    </citation>
    <scope>NUCLEOTIDE SEQUENCE [LARGE SCALE GENOMIC DNA]</scope>
    <source>
        <strain evidence="1">30684/NJST258_2</strain>
    </source>
</reference>
<dbReference type="KEGG" id="kps:KPNJ2_01946"/>
<dbReference type="HOGENOM" id="CLU_3396990_0_0_6"/>